<dbReference type="EMBL" id="DSEU01000045">
    <property type="protein sequence ID" value="HEM67267.1"/>
    <property type="molecule type" value="Genomic_DNA"/>
</dbReference>
<gene>
    <name evidence="2" type="ORF">ENO26_06875</name>
</gene>
<feature type="transmembrane region" description="Helical" evidence="1">
    <location>
        <begin position="135"/>
        <end position="157"/>
    </location>
</feature>
<feature type="transmembrane region" description="Helical" evidence="1">
    <location>
        <begin position="96"/>
        <end position="115"/>
    </location>
</feature>
<accession>A0A7J2U4K5</accession>
<proteinExistence type="predicted"/>
<organism evidence="2">
    <name type="scientific">Ignisphaera aggregans</name>
    <dbReference type="NCBI Taxonomy" id="334771"/>
    <lineage>
        <taxon>Archaea</taxon>
        <taxon>Thermoproteota</taxon>
        <taxon>Thermoprotei</taxon>
        <taxon>Desulfurococcales</taxon>
        <taxon>Desulfurococcaceae</taxon>
        <taxon>Ignisphaera</taxon>
    </lineage>
</organism>
<dbReference type="AlphaFoldDB" id="A0A7J2U4K5"/>
<feature type="transmembrane region" description="Helical" evidence="1">
    <location>
        <begin position="61"/>
        <end position="84"/>
    </location>
</feature>
<reference evidence="2" key="1">
    <citation type="journal article" date="2020" name="mSystems">
        <title>Genome- and Community-Level Interaction Insights into Carbon Utilization and Element Cycling Functions of Hydrothermarchaeota in Hydrothermal Sediment.</title>
        <authorList>
            <person name="Zhou Z."/>
            <person name="Liu Y."/>
            <person name="Xu W."/>
            <person name="Pan J."/>
            <person name="Luo Z.H."/>
            <person name="Li M."/>
        </authorList>
    </citation>
    <scope>NUCLEOTIDE SEQUENCE [LARGE SCALE GENOMIC DNA]</scope>
    <source>
        <strain evidence="2">SpSt-125</strain>
    </source>
</reference>
<keyword evidence="1" id="KW-0812">Transmembrane</keyword>
<evidence type="ECO:0000313" key="2">
    <source>
        <dbReference type="EMBL" id="HEM67267.1"/>
    </source>
</evidence>
<comment type="caution">
    <text evidence="2">The sequence shown here is derived from an EMBL/GenBank/DDBJ whole genome shotgun (WGS) entry which is preliminary data.</text>
</comment>
<feature type="transmembrane region" description="Helical" evidence="1">
    <location>
        <begin position="229"/>
        <end position="250"/>
    </location>
</feature>
<sequence length="364" mass="39128">MPEPLHRALLLILSRVIILLAFYREVSTLINIASIGLHEGLSALLTIVSHPNLLASLATSILALATFATGSIHLFGAAVILSTFVCGKPCLPLTQLILFIIYLVLDTIATGYRGLEHTSIKISFNEAVKSVPIPFLVVATSTLVAVGVTLVISLIISSFAKVPQVNPQLYSIMTSAITKIVISLAALIYAFRVARMVAEITAIFIAPTSSAALAELLREDEIDVVFTPIFRWVLYIALAAVLYSPIYTMIFDILLSNVLSGLSDLIRVMISAVTYISLIFLSRSLDILSGIYGSEKRLAITSLAILTLAYTSATKLSFPHYGWGALLAPDFQGLGEAIQKSYIDFGTTVITLINALSRLVGAAP</sequence>
<name>A0A7J2U4K5_9CREN</name>
<feature type="transmembrane region" description="Helical" evidence="1">
    <location>
        <begin position="6"/>
        <end position="23"/>
    </location>
</feature>
<feature type="transmembrane region" description="Helical" evidence="1">
    <location>
        <begin position="265"/>
        <end position="285"/>
    </location>
</feature>
<feature type="transmembrane region" description="Helical" evidence="1">
    <location>
        <begin position="169"/>
        <end position="191"/>
    </location>
</feature>
<keyword evidence="1" id="KW-1133">Transmembrane helix</keyword>
<protein>
    <submittedName>
        <fullName evidence="2">Uncharacterized protein</fullName>
    </submittedName>
</protein>
<evidence type="ECO:0000256" key="1">
    <source>
        <dbReference type="SAM" id="Phobius"/>
    </source>
</evidence>
<keyword evidence="1" id="KW-0472">Membrane</keyword>